<dbReference type="GO" id="GO:0003677">
    <property type="term" value="F:DNA binding"/>
    <property type="evidence" value="ECO:0007669"/>
    <property type="project" value="InterPro"/>
</dbReference>
<evidence type="ECO:0000256" key="7">
    <source>
        <dbReference type="ARBA" id="ARBA00022833"/>
    </source>
</evidence>
<dbReference type="Gene3D" id="1.10.8.60">
    <property type="match status" value="1"/>
</dbReference>
<keyword evidence="7" id="KW-0862">Zinc</keyword>
<dbReference type="PANTHER" id="PTHR11669:SF0">
    <property type="entry name" value="PROTEIN STICHEL-LIKE 2"/>
    <property type="match status" value="1"/>
</dbReference>
<dbReference type="GO" id="GO:0005524">
    <property type="term" value="F:ATP binding"/>
    <property type="evidence" value="ECO:0007669"/>
    <property type="project" value="UniProtKB-KW"/>
</dbReference>
<protein>
    <recommendedName>
        <fullName evidence="11">DNA polymerase III subunit gamma/tau</fullName>
        <ecNumber evidence="11">2.7.7.7</ecNumber>
    </recommendedName>
</protein>
<dbReference type="Pfam" id="PF22608">
    <property type="entry name" value="DNAX_ATPase_lid"/>
    <property type="match status" value="1"/>
</dbReference>
<dbReference type="GO" id="GO:0009360">
    <property type="term" value="C:DNA polymerase III complex"/>
    <property type="evidence" value="ECO:0007669"/>
    <property type="project" value="InterPro"/>
</dbReference>
<dbReference type="EC" id="2.7.7.7" evidence="11"/>
<gene>
    <name evidence="11" type="primary">dnaX</name>
    <name evidence="13" type="ORF">COS25_00080</name>
</gene>
<dbReference type="SMART" id="SM00382">
    <property type="entry name" value="AAA"/>
    <property type="match status" value="1"/>
</dbReference>
<reference evidence="14" key="1">
    <citation type="submission" date="2017-09" db="EMBL/GenBank/DDBJ databases">
        <title>Depth-based differentiation of microbial function through sediment-hosted aquifers and enrichment of novel symbionts in the deep terrestrial subsurface.</title>
        <authorList>
            <person name="Probst A.J."/>
            <person name="Ladd B."/>
            <person name="Jarett J.K."/>
            <person name="Geller-Mcgrath D.E."/>
            <person name="Sieber C.M.K."/>
            <person name="Emerson J.B."/>
            <person name="Anantharaman K."/>
            <person name="Thomas B.C."/>
            <person name="Malmstrom R."/>
            <person name="Stieglmeier M."/>
            <person name="Klingl A."/>
            <person name="Woyke T."/>
            <person name="Ryan C.M."/>
            <person name="Banfield J.F."/>
        </authorList>
    </citation>
    <scope>NUCLEOTIDE SEQUENCE [LARGE SCALE GENOMIC DNA]</scope>
</reference>
<dbReference type="Pfam" id="PF13177">
    <property type="entry name" value="DNA_pol3_delta2"/>
    <property type="match status" value="1"/>
</dbReference>
<accession>A0A2M7DAE0</accession>
<keyword evidence="2 11" id="KW-0808">Transferase</keyword>
<evidence type="ECO:0000256" key="5">
    <source>
        <dbReference type="ARBA" id="ARBA00022723"/>
    </source>
</evidence>
<evidence type="ECO:0000313" key="14">
    <source>
        <dbReference type="Proteomes" id="UP000230864"/>
    </source>
</evidence>
<evidence type="ECO:0000256" key="6">
    <source>
        <dbReference type="ARBA" id="ARBA00022741"/>
    </source>
</evidence>
<dbReference type="CDD" id="cd00009">
    <property type="entry name" value="AAA"/>
    <property type="match status" value="1"/>
</dbReference>
<dbReference type="FunFam" id="3.40.50.300:FF:000014">
    <property type="entry name" value="DNA polymerase III subunit gamma/tau"/>
    <property type="match status" value="1"/>
</dbReference>
<keyword evidence="9 11" id="KW-0239">DNA-directed DNA polymerase</keyword>
<keyword evidence="6 11" id="KW-0547">Nucleotide-binding</keyword>
<comment type="subunit">
    <text evidence="11">DNA polymerase III contains a core (composed of alpha, epsilon and theta chains) that associates with a tau subunit. This core dimerizes to form the POLIII' complex. PolIII' associates with the gamma complex (composed of gamma, delta, delta', psi and chi chains) and with the beta chain to form the complete DNA polymerase III complex.</text>
</comment>
<evidence type="ECO:0000313" key="13">
    <source>
        <dbReference type="EMBL" id="PIV45387.1"/>
    </source>
</evidence>
<keyword evidence="8 11" id="KW-0067">ATP-binding</keyword>
<dbReference type="PANTHER" id="PTHR11669">
    <property type="entry name" value="REPLICATION FACTOR C / DNA POLYMERASE III GAMMA-TAU SUBUNIT"/>
    <property type="match status" value="1"/>
</dbReference>
<evidence type="ECO:0000256" key="4">
    <source>
        <dbReference type="ARBA" id="ARBA00022705"/>
    </source>
</evidence>
<dbReference type="InterPro" id="IPR027417">
    <property type="entry name" value="P-loop_NTPase"/>
</dbReference>
<dbReference type="EMBL" id="PETZ01000002">
    <property type="protein sequence ID" value="PIV45387.1"/>
    <property type="molecule type" value="Genomic_DNA"/>
</dbReference>
<dbReference type="Pfam" id="PF12169">
    <property type="entry name" value="DNA_pol3_gamma3"/>
    <property type="match status" value="1"/>
</dbReference>
<dbReference type="InterPro" id="IPR008921">
    <property type="entry name" value="DNA_pol3_clamp-load_cplx_C"/>
</dbReference>
<evidence type="ECO:0000256" key="10">
    <source>
        <dbReference type="ARBA" id="ARBA00049244"/>
    </source>
</evidence>
<dbReference type="InterPro" id="IPR022754">
    <property type="entry name" value="DNA_pol_III_gamma-3"/>
</dbReference>
<dbReference type="InterPro" id="IPR050238">
    <property type="entry name" value="DNA_Rep/Repair_Clamp_Loader"/>
</dbReference>
<dbReference type="CDD" id="cd18137">
    <property type="entry name" value="HLD_clamp_pol_III_gamma_tau"/>
    <property type="match status" value="1"/>
</dbReference>
<organism evidence="13 14">
    <name type="scientific">Candidatus Nealsonbacteria bacterium CG02_land_8_20_14_3_00_37_10</name>
    <dbReference type="NCBI Taxonomy" id="1974699"/>
    <lineage>
        <taxon>Bacteria</taxon>
        <taxon>Candidatus Nealsoniibacteriota</taxon>
    </lineage>
</organism>
<comment type="caution">
    <text evidence="13">The sequence shown here is derived from an EMBL/GenBank/DDBJ whole genome shotgun (WGS) entry which is preliminary data.</text>
</comment>
<dbReference type="NCBIfam" id="NF004046">
    <property type="entry name" value="PRK05563.1"/>
    <property type="match status" value="1"/>
</dbReference>
<comment type="similarity">
    <text evidence="1 11">Belongs to the DnaX/STICHEL family.</text>
</comment>
<evidence type="ECO:0000256" key="9">
    <source>
        <dbReference type="ARBA" id="ARBA00022932"/>
    </source>
</evidence>
<dbReference type="GO" id="GO:0003887">
    <property type="term" value="F:DNA-directed DNA polymerase activity"/>
    <property type="evidence" value="ECO:0007669"/>
    <property type="project" value="UniProtKB-KW"/>
</dbReference>
<dbReference type="InterPro" id="IPR012763">
    <property type="entry name" value="DNA_pol_III_sug/sutau_N"/>
</dbReference>
<dbReference type="Gene3D" id="3.40.50.300">
    <property type="entry name" value="P-loop containing nucleotide triphosphate hydrolases"/>
    <property type="match status" value="1"/>
</dbReference>
<dbReference type="GO" id="GO:0006261">
    <property type="term" value="P:DNA-templated DNA replication"/>
    <property type="evidence" value="ECO:0007669"/>
    <property type="project" value="TreeGrafter"/>
</dbReference>
<dbReference type="InterPro" id="IPR045085">
    <property type="entry name" value="HLD_clamp_pol_III_gamma_tau"/>
</dbReference>
<sequence length="397" mass="44504">MSLVLYRKYRPQTFAEVIGQEHVVKTLTNAISSGIISHAYLFAGPRGGGKTTLARLLAKSLNCQNRKEGQSEPCNKCNSCLEIMGNRSLDLIEIDAASHRGIDEIRELRDGIKFAPTKSKYKIFILDEAHQLSKDAANALLKTLEEPPSHVIFVLATTEIHKMIPTIISRCQRFDFRKLTLQEIVKKLEFIAKKEGVKIEKGALELIALNATGSIRDAESIFGQILTFEDTAREGEESKLSSSPFAVAREIKTEEVKNLLGLVEINLLSQFCDFLSQKKASEALNFLNDIIEKGVDLQEFTKSLINYLRQGLILKIMGPEAANPIITGLTKEEFQRLQKQTESFKEEELRKVINLFLEAENKMKYSSIPQLPLELAIIETIESEEDKSSSSPFAAAR</sequence>
<keyword evidence="4 11" id="KW-0235">DNA replication</keyword>
<proteinExistence type="inferred from homology"/>
<dbReference type="InterPro" id="IPR003593">
    <property type="entry name" value="AAA+_ATPase"/>
</dbReference>
<evidence type="ECO:0000256" key="11">
    <source>
        <dbReference type="RuleBase" id="RU364063"/>
    </source>
</evidence>
<name>A0A2M7DAE0_9BACT</name>
<comment type="catalytic activity">
    <reaction evidence="10 11">
        <text>DNA(n) + a 2'-deoxyribonucleoside 5'-triphosphate = DNA(n+1) + diphosphate</text>
        <dbReference type="Rhea" id="RHEA:22508"/>
        <dbReference type="Rhea" id="RHEA-COMP:17339"/>
        <dbReference type="Rhea" id="RHEA-COMP:17340"/>
        <dbReference type="ChEBI" id="CHEBI:33019"/>
        <dbReference type="ChEBI" id="CHEBI:61560"/>
        <dbReference type="ChEBI" id="CHEBI:173112"/>
        <dbReference type="EC" id="2.7.7.7"/>
    </reaction>
</comment>
<dbReference type="NCBIfam" id="TIGR02397">
    <property type="entry name" value="dnaX_nterm"/>
    <property type="match status" value="1"/>
</dbReference>
<dbReference type="Gene3D" id="1.20.272.10">
    <property type="match status" value="1"/>
</dbReference>
<dbReference type="GO" id="GO:0046872">
    <property type="term" value="F:metal ion binding"/>
    <property type="evidence" value="ECO:0007669"/>
    <property type="project" value="UniProtKB-KW"/>
</dbReference>
<dbReference type="SUPFAM" id="SSF48019">
    <property type="entry name" value="post-AAA+ oligomerization domain-like"/>
    <property type="match status" value="1"/>
</dbReference>
<comment type="function">
    <text evidence="11">DNA polymerase III is a complex, multichain enzyme responsible for most of the replicative synthesis in bacteria. This DNA polymerase also exhibits 3' to 5' exonuclease activity.</text>
</comment>
<evidence type="ECO:0000256" key="2">
    <source>
        <dbReference type="ARBA" id="ARBA00022679"/>
    </source>
</evidence>
<keyword evidence="3 11" id="KW-0548">Nucleotidyltransferase</keyword>
<evidence type="ECO:0000259" key="12">
    <source>
        <dbReference type="SMART" id="SM00382"/>
    </source>
</evidence>
<dbReference type="SUPFAM" id="SSF52540">
    <property type="entry name" value="P-loop containing nucleoside triphosphate hydrolases"/>
    <property type="match status" value="1"/>
</dbReference>
<evidence type="ECO:0000256" key="3">
    <source>
        <dbReference type="ARBA" id="ARBA00022695"/>
    </source>
</evidence>
<dbReference type="AlphaFoldDB" id="A0A2M7DAE0"/>
<dbReference type="Proteomes" id="UP000230864">
    <property type="component" value="Unassembled WGS sequence"/>
</dbReference>
<evidence type="ECO:0000256" key="8">
    <source>
        <dbReference type="ARBA" id="ARBA00022840"/>
    </source>
</evidence>
<evidence type="ECO:0000256" key="1">
    <source>
        <dbReference type="ARBA" id="ARBA00006360"/>
    </source>
</evidence>
<feature type="domain" description="AAA+ ATPase" evidence="12">
    <location>
        <begin position="36"/>
        <end position="180"/>
    </location>
</feature>
<keyword evidence="5" id="KW-0479">Metal-binding</keyword>